<dbReference type="Proteomes" id="UP000683360">
    <property type="component" value="Unassembled WGS sequence"/>
</dbReference>
<dbReference type="AlphaFoldDB" id="A0A8S3Q8Y1"/>
<sequence>MSPSAYIVAFIAISLYYFQFHHKNLPPAYEGIFLTEFRPVAELFRSQVESGQEIGGTFAVYYKGRLVVDLWGGYADRQYDLQKWRNDTLTITFSTTKGMVSILAAKMVDQKLLDYNKLVSHYWPGFGCNGKENVTVEMLLHHAAGLAYLNKPFSMLELHHNPMKVEKVLEKEPPKWPPGTATAYHALTFGAYVDRLLTNADPKHRRIDQLFEEEIAQPFDIDFRIGLPKNLSYRGARFEPFGINEFLRNAIKTPSMWMLVIKLLLNPNNLLSKASNAVTGQITNDPYMREIAISSVSGHGTARGMAKLYGILANGGKLGK</sequence>
<organism evidence="2 3">
    <name type="scientific">Mytilus edulis</name>
    <name type="common">Blue mussel</name>
    <dbReference type="NCBI Taxonomy" id="6550"/>
    <lineage>
        <taxon>Eukaryota</taxon>
        <taxon>Metazoa</taxon>
        <taxon>Spiralia</taxon>
        <taxon>Lophotrochozoa</taxon>
        <taxon>Mollusca</taxon>
        <taxon>Bivalvia</taxon>
        <taxon>Autobranchia</taxon>
        <taxon>Pteriomorphia</taxon>
        <taxon>Mytilida</taxon>
        <taxon>Mytiloidea</taxon>
        <taxon>Mytilidae</taxon>
        <taxon>Mytilinae</taxon>
        <taxon>Mytilus</taxon>
    </lineage>
</organism>
<dbReference type="PANTHER" id="PTHR43319:SF3">
    <property type="entry name" value="BETA-LACTAMASE-RELATED DOMAIN-CONTAINING PROTEIN"/>
    <property type="match status" value="1"/>
</dbReference>
<dbReference type="OrthoDB" id="5946976at2759"/>
<dbReference type="InterPro" id="IPR001466">
    <property type="entry name" value="Beta-lactam-related"/>
</dbReference>
<feature type="domain" description="Beta-lactamase-related" evidence="1">
    <location>
        <begin position="41"/>
        <end position="316"/>
    </location>
</feature>
<comment type="caution">
    <text evidence="2">The sequence shown here is derived from an EMBL/GenBank/DDBJ whole genome shotgun (WGS) entry which is preliminary data.</text>
</comment>
<name>A0A8S3Q8Y1_MYTED</name>
<dbReference type="InterPro" id="IPR052907">
    <property type="entry name" value="Beta-lactamase/esterase"/>
</dbReference>
<gene>
    <name evidence="2" type="ORF">MEDL_6262</name>
</gene>
<evidence type="ECO:0000313" key="2">
    <source>
        <dbReference type="EMBL" id="CAG2191063.1"/>
    </source>
</evidence>
<dbReference type="SUPFAM" id="SSF56601">
    <property type="entry name" value="beta-lactamase/transpeptidase-like"/>
    <property type="match status" value="1"/>
</dbReference>
<evidence type="ECO:0000313" key="3">
    <source>
        <dbReference type="Proteomes" id="UP000683360"/>
    </source>
</evidence>
<protein>
    <recommendedName>
        <fullName evidence="1">Beta-lactamase-related domain-containing protein</fullName>
    </recommendedName>
</protein>
<dbReference type="EMBL" id="CAJPWZ010000350">
    <property type="protein sequence ID" value="CAG2191063.1"/>
    <property type="molecule type" value="Genomic_DNA"/>
</dbReference>
<dbReference type="Gene3D" id="3.40.710.10">
    <property type="entry name" value="DD-peptidase/beta-lactamase superfamily"/>
    <property type="match status" value="1"/>
</dbReference>
<dbReference type="PANTHER" id="PTHR43319">
    <property type="entry name" value="BETA-LACTAMASE-RELATED"/>
    <property type="match status" value="1"/>
</dbReference>
<dbReference type="InterPro" id="IPR012338">
    <property type="entry name" value="Beta-lactam/transpept-like"/>
</dbReference>
<proteinExistence type="predicted"/>
<accession>A0A8S3Q8Y1</accession>
<evidence type="ECO:0000259" key="1">
    <source>
        <dbReference type="Pfam" id="PF00144"/>
    </source>
</evidence>
<keyword evidence="3" id="KW-1185">Reference proteome</keyword>
<dbReference type="Pfam" id="PF00144">
    <property type="entry name" value="Beta-lactamase"/>
    <property type="match status" value="1"/>
</dbReference>
<reference evidence="2" key="1">
    <citation type="submission" date="2021-03" db="EMBL/GenBank/DDBJ databases">
        <authorList>
            <person name="Bekaert M."/>
        </authorList>
    </citation>
    <scope>NUCLEOTIDE SEQUENCE</scope>
</reference>